<dbReference type="Pfam" id="PF02255">
    <property type="entry name" value="PTS_IIA"/>
    <property type="match status" value="1"/>
</dbReference>
<name>A0ABR9QRY1_9ACTN</name>
<dbReference type="PANTHER" id="PTHR34382:SF7">
    <property type="entry name" value="PTS SYSTEM N,N'-DIACETYLCHITOBIOSE-SPECIFIC EIIA COMPONENT"/>
    <property type="match status" value="1"/>
</dbReference>
<accession>A0ABR9QRY1</accession>
<evidence type="ECO:0000313" key="6">
    <source>
        <dbReference type="EMBL" id="MBE5023842.1"/>
    </source>
</evidence>
<dbReference type="InterPro" id="IPR036542">
    <property type="entry name" value="PTS_IIA_lac/cel_sf"/>
</dbReference>
<evidence type="ECO:0000256" key="3">
    <source>
        <dbReference type="ARBA" id="ARBA00022679"/>
    </source>
</evidence>
<reference evidence="6 7" key="1">
    <citation type="submission" date="2020-10" db="EMBL/GenBank/DDBJ databases">
        <title>ChiBAC.</title>
        <authorList>
            <person name="Zenner C."/>
            <person name="Hitch T.C.A."/>
            <person name="Clavel T."/>
        </authorList>
    </citation>
    <scope>NUCLEOTIDE SEQUENCE [LARGE SCALE GENOMIC DNA]</scope>
    <source>
        <strain evidence="6 7">DSM 107455</strain>
    </source>
</reference>
<dbReference type="PROSITE" id="PS51095">
    <property type="entry name" value="PTS_EIIA_TYPE_3"/>
    <property type="match status" value="1"/>
</dbReference>
<protein>
    <submittedName>
        <fullName evidence="6">PTS lactose/cellobiose transporter subunit IIA</fullName>
    </submittedName>
</protein>
<keyword evidence="2" id="KW-0762">Sugar transport</keyword>
<keyword evidence="3" id="KW-0808">Transferase</keyword>
<evidence type="ECO:0000256" key="1">
    <source>
        <dbReference type="ARBA" id="ARBA00022448"/>
    </source>
</evidence>
<dbReference type="Proteomes" id="UP001194273">
    <property type="component" value="Unassembled WGS sequence"/>
</dbReference>
<sequence>MEAAIKIIMPAGDARHNASESVDALIAGDDEKAEELLKEAHQNILAAHKVQTELIQSEAAREMNTGTSTKIPLLFIHAQDTLMTIMSEVTLTESMEKMYRSLRDSR</sequence>
<keyword evidence="7" id="KW-1185">Reference proteome</keyword>
<comment type="caution">
    <text evidence="6">The sequence shown here is derived from an EMBL/GenBank/DDBJ whole genome shotgun (WGS) entry which is preliminary data.</text>
</comment>
<dbReference type="PANTHER" id="PTHR34382">
    <property type="entry name" value="PTS SYSTEM N,N'-DIACETYLCHITOBIOSE-SPECIFIC EIIA COMPONENT"/>
    <property type="match status" value="1"/>
</dbReference>
<gene>
    <name evidence="6" type="ORF">INF26_03110</name>
</gene>
<dbReference type="InterPro" id="IPR003188">
    <property type="entry name" value="PTS_IIA_lac/cel"/>
</dbReference>
<evidence type="ECO:0000256" key="4">
    <source>
        <dbReference type="ARBA" id="ARBA00022683"/>
    </source>
</evidence>
<organism evidence="6 7">
    <name type="scientific">Thermophilibacter gallinarum</name>
    <dbReference type="NCBI Taxonomy" id="2779357"/>
    <lineage>
        <taxon>Bacteria</taxon>
        <taxon>Bacillati</taxon>
        <taxon>Actinomycetota</taxon>
        <taxon>Coriobacteriia</taxon>
        <taxon>Coriobacteriales</taxon>
        <taxon>Atopobiaceae</taxon>
        <taxon>Thermophilibacter</taxon>
    </lineage>
</organism>
<feature type="modified residue" description="Phosphohistidine; by HPr" evidence="5">
    <location>
        <position position="77"/>
    </location>
</feature>
<dbReference type="SUPFAM" id="SSF46973">
    <property type="entry name" value="Enzyme IIa from lactose specific PTS, IIa-lac"/>
    <property type="match status" value="1"/>
</dbReference>
<dbReference type="Gene3D" id="1.20.58.80">
    <property type="entry name" value="Phosphotransferase system, lactose/cellobiose-type IIA subunit"/>
    <property type="match status" value="1"/>
</dbReference>
<dbReference type="PIRSF" id="PIRSF000699">
    <property type="entry name" value="PTS_IILac_III"/>
    <property type="match status" value="1"/>
</dbReference>
<evidence type="ECO:0000256" key="5">
    <source>
        <dbReference type="PROSITE-ProRule" id="PRU00418"/>
    </source>
</evidence>
<keyword evidence="4" id="KW-0598">Phosphotransferase system</keyword>
<evidence type="ECO:0000256" key="2">
    <source>
        <dbReference type="ARBA" id="ARBA00022597"/>
    </source>
</evidence>
<proteinExistence type="predicted"/>
<dbReference type="EMBL" id="JADCJZ010000001">
    <property type="protein sequence ID" value="MBE5023842.1"/>
    <property type="molecule type" value="Genomic_DNA"/>
</dbReference>
<keyword evidence="1" id="KW-0813">Transport</keyword>
<evidence type="ECO:0000313" key="7">
    <source>
        <dbReference type="Proteomes" id="UP001194273"/>
    </source>
</evidence>